<dbReference type="SUPFAM" id="SSF49503">
    <property type="entry name" value="Cupredoxins"/>
    <property type="match status" value="1"/>
</dbReference>
<dbReference type="PANTHER" id="PTHR34052:SF1">
    <property type="entry name" value="OS06G0216700 PROTEIN"/>
    <property type="match status" value="1"/>
</dbReference>
<dbReference type="GO" id="GO:0009055">
    <property type="term" value="F:electron transfer activity"/>
    <property type="evidence" value="ECO:0007669"/>
    <property type="project" value="InterPro"/>
</dbReference>
<gene>
    <name evidence="3" type="ORF">VNO77_42203</name>
</gene>
<feature type="chain" id="PRO_5042879373" description="Phytocyanin domain-containing protein" evidence="1">
    <location>
        <begin position="25"/>
        <end position="157"/>
    </location>
</feature>
<dbReference type="AlphaFoldDB" id="A0AAN9PSI2"/>
<keyword evidence="4" id="KW-1185">Reference proteome</keyword>
<feature type="domain" description="Phytocyanin" evidence="2">
    <location>
        <begin position="39"/>
        <end position="153"/>
    </location>
</feature>
<proteinExistence type="predicted"/>
<reference evidence="3 4" key="1">
    <citation type="submission" date="2024-01" db="EMBL/GenBank/DDBJ databases">
        <title>The genomes of 5 underutilized Papilionoideae crops provide insights into root nodulation and disease resistanc.</title>
        <authorList>
            <person name="Jiang F."/>
        </authorList>
    </citation>
    <scope>NUCLEOTIDE SEQUENCE [LARGE SCALE GENOMIC DNA]</scope>
    <source>
        <strain evidence="3">LVBAO_FW01</strain>
        <tissue evidence="3">Leaves</tissue>
    </source>
</reference>
<accession>A0AAN9PSI2</accession>
<comment type="caution">
    <text evidence="3">The sequence shown here is derived from an EMBL/GenBank/DDBJ whole genome shotgun (WGS) entry which is preliminary data.</text>
</comment>
<feature type="signal peptide" evidence="1">
    <location>
        <begin position="1"/>
        <end position="24"/>
    </location>
</feature>
<dbReference type="InterPro" id="IPR003245">
    <property type="entry name" value="Phytocyanin_dom"/>
</dbReference>
<dbReference type="Pfam" id="PF02298">
    <property type="entry name" value="Cu_bind_like"/>
    <property type="match status" value="1"/>
</dbReference>
<keyword evidence="1" id="KW-0732">Signal</keyword>
<dbReference type="PROSITE" id="PS51485">
    <property type="entry name" value="PHYTOCYANIN"/>
    <property type="match status" value="1"/>
</dbReference>
<protein>
    <recommendedName>
        <fullName evidence="2">Phytocyanin domain-containing protein</fullName>
    </recommendedName>
</protein>
<dbReference type="PANTHER" id="PTHR34052">
    <property type="entry name" value="GLYCINE-RICH PROTEIN-LIKE"/>
    <property type="match status" value="1"/>
</dbReference>
<evidence type="ECO:0000259" key="2">
    <source>
        <dbReference type="PROSITE" id="PS51485"/>
    </source>
</evidence>
<evidence type="ECO:0000256" key="1">
    <source>
        <dbReference type="SAM" id="SignalP"/>
    </source>
</evidence>
<dbReference type="InterPro" id="IPR008972">
    <property type="entry name" value="Cupredoxin"/>
</dbReference>
<dbReference type="Gene3D" id="2.60.40.420">
    <property type="entry name" value="Cupredoxins - blue copper proteins"/>
    <property type="match status" value="1"/>
</dbReference>
<dbReference type="Proteomes" id="UP001367508">
    <property type="component" value="Unassembled WGS sequence"/>
</dbReference>
<evidence type="ECO:0000313" key="3">
    <source>
        <dbReference type="EMBL" id="KAK7308584.1"/>
    </source>
</evidence>
<sequence>MDMKLTHGVIILVITASMFSVCMSRKDLSFDSSERWEPREIVVGGSENWRFGYNYTDWAIKNVPYYAGDTLVFKYDAPSAKTFPHNVYKLKDAERFAKCDFKNAKLLADTTEGAGKGFKYVLKKYKPHFFACGIKDGFHYNNGTMKFVVTPTRRIAS</sequence>
<evidence type="ECO:0000313" key="4">
    <source>
        <dbReference type="Proteomes" id="UP001367508"/>
    </source>
</evidence>
<name>A0AAN9PSI2_CANGL</name>
<dbReference type="EMBL" id="JAYMYQ010000010">
    <property type="protein sequence ID" value="KAK7308584.1"/>
    <property type="molecule type" value="Genomic_DNA"/>
</dbReference>
<organism evidence="3 4">
    <name type="scientific">Canavalia gladiata</name>
    <name type="common">Sword bean</name>
    <name type="synonym">Dolichos gladiatus</name>
    <dbReference type="NCBI Taxonomy" id="3824"/>
    <lineage>
        <taxon>Eukaryota</taxon>
        <taxon>Viridiplantae</taxon>
        <taxon>Streptophyta</taxon>
        <taxon>Embryophyta</taxon>
        <taxon>Tracheophyta</taxon>
        <taxon>Spermatophyta</taxon>
        <taxon>Magnoliopsida</taxon>
        <taxon>eudicotyledons</taxon>
        <taxon>Gunneridae</taxon>
        <taxon>Pentapetalae</taxon>
        <taxon>rosids</taxon>
        <taxon>fabids</taxon>
        <taxon>Fabales</taxon>
        <taxon>Fabaceae</taxon>
        <taxon>Papilionoideae</taxon>
        <taxon>50 kb inversion clade</taxon>
        <taxon>NPAAA clade</taxon>
        <taxon>indigoferoid/millettioid clade</taxon>
        <taxon>Phaseoleae</taxon>
        <taxon>Canavalia</taxon>
    </lineage>
</organism>